<dbReference type="PANTHER" id="PTHR47968">
    <property type="entry name" value="CENTROMERE PROTEIN E"/>
    <property type="match status" value="1"/>
</dbReference>
<dbReference type="OrthoDB" id="3176171at2759"/>
<dbReference type="Pfam" id="PF00225">
    <property type="entry name" value="Kinesin"/>
    <property type="match status" value="1"/>
</dbReference>
<dbReference type="GO" id="GO:0016787">
    <property type="term" value="F:hydrolase activity"/>
    <property type="evidence" value="ECO:0007669"/>
    <property type="project" value="UniProtKB-KW"/>
</dbReference>
<name>A0A0V0R4J0_PSEPJ</name>
<keyword evidence="11" id="KW-0378">Hydrolase</keyword>
<organism evidence="11 12">
    <name type="scientific">Pseudocohnilembus persalinus</name>
    <name type="common">Ciliate</name>
    <dbReference type="NCBI Taxonomy" id="266149"/>
    <lineage>
        <taxon>Eukaryota</taxon>
        <taxon>Sar</taxon>
        <taxon>Alveolata</taxon>
        <taxon>Ciliophora</taxon>
        <taxon>Intramacronucleata</taxon>
        <taxon>Oligohymenophorea</taxon>
        <taxon>Scuticociliatia</taxon>
        <taxon>Philasterida</taxon>
        <taxon>Pseudocohnilembidae</taxon>
        <taxon>Pseudocohnilembus</taxon>
    </lineage>
</organism>
<keyword evidence="3 6" id="KW-0067">ATP-binding</keyword>
<reference evidence="11 12" key="1">
    <citation type="journal article" date="2015" name="Sci. Rep.">
        <title>Genome of the facultative scuticociliatosis pathogen Pseudocohnilembus persalinus provides insight into its virulence through horizontal gene transfer.</title>
        <authorList>
            <person name="Xiong J."/>
            <person name="Wang G."/>
            <person name="Cheng J."/>
            <person name="Tian M."/>
            <person name="Pan X."/>
            <person name="Warren A."/>
            <person name="Jiang C."/>
            <person name="Yuan D."/>
            <person name="Miao W."/>
        </authorList>
    </citation>
    <scope>NUCLEOTIDE SEQUENCE [LARGE SCALE GENOMIC DNA]</scope>
    <source>
        <strain evidence="11">36N120E</strain>
    </source>
</reference>
<feature type="coiled-coil region" evidence="8">
    <location>
        <begin position="332"/>
        <end position="359"/>
    </location>
</feature>
<feature type="compositionally biased region" description="Polar residues" evidence="9">
    <location>
        <begin position="542"/>
        <end position="563"/>
    </location>
</feature>
<comment type="similarity">
    <text evidence="6 7">Belongs to the TRAFAC class myosin-kinesin ATPase superfamily. Kinesin family.</text>
</comment>
<evidence type="ECO:0000259" key="10">
    <source>
        <dbReference type="PROSITE" id="PS50067"/>
    </source>
</evidence>
<dbReference type="PANTHER" id="PTHR47968:SF13">
    <property type="entry name" value="KINESIN-LIKE PROTEIN KIF19 ISOFORM X1"/>
    <property type="match status" value="1"/>
</dbReference>
<dbReference type="PROSITE" id="PS50067">
    <property type="entry name" value="KINESIN_MOTOR_2"/>
    <property type="match status" value="1"/>
</dbReference>
<dbReference type="SMART" id="SM00129">
    <property type="entry name" value="KISc"/>
    <property type="match status" value="1"/>
</dbReference>
<evidence type="ECO:0000256" key="8">
    <source>
        <dbReference type="SAM" id="Coils"/>
    </source>
</evidence>
<dbReference type="InterPro" id="IPR001752">
    <property type="entry name" value="Kinesin_motor_dom"/>
</dbReference>
<dbReference type="GO" id="GO:0005874">
    <property type="term" value="C:microtubule"/>
    <property type="evidence" value="ECO:0007669"/>
    <property type="project" value="UniProtKB-KW"/>
</dbReference>
<evidence type="ECO:0000256" key="6">
    <source>
        <dbReference type="PROSITE-ProRule" id="PRU00283"/>
    </source>
</evidence>
<dbReference type="InParanoid" id="A0A0V0R4J0"/>
<protein>
    <recommendedName>
        <fullName evidence="7">Kinesin-like protein</fullName>
    </recommendedName>
</protein>
<dbReference type="GO" id="GO:0003777">
    <property type="term" value="F:microtubule motor activity"/>
    <property type="evidence" value="ECO:0007669"/>
    <property type="project" value="InterPro"/>
</dbReference>
<evidence type="ECO:0000256" key="7">
    <source>
        <dbReference type="RuleBase" id="RU000394"/>
    </source>
</evidence>
<accession>A0A0V0R4J0</accession>
<dbReference type="EMBL" id="LDAU01000051">
    <property type="protein sequence ID" value="KRX09403.1"/>
    <property type="molecule type" value="Genomic_DNA"/>
</dbReference>
<feature type="compositionally biased region" description="Low complexity" evidence="9">
    <location>
        <begin position="564"/>
        <end position="587"/>
    </location>
</feature>
<dbReference type="InterPro" id="IPR027640">
    <property type="entry name" value="Kinesin-like_fam"/>
</dbReference>
<keyword evidence="12" id="KW-1185">Reference proteome</keyword>
<keyword evidence="1 7" id="KW-0493">Microtubule</keyword>
<feature type="domain" description="Kinesin motor" evidence="10">
    <location>
        <begin position="1"/>
        <end position="317"/>
    </location>
</feature>
<evidence type="ECO:0000313" key="12">
    <source>
        <dbReference type="Proteomes" id="UP000054937"/>
    </source>
</evidence>
<keyword evidence="4 8" id="KW-0175">Coiled coil</keyword>
<dbReference type="GO" id="GO:0005524">
    <property type="term" value="F:ATP binding"/>
    <property type="evidence" value="ECO:0007669"/>
    <property type="project" value="UniProtKB-UniRule"/>
</dbReference>
<evidence type="ECO:0000256" key="2">
    <source>
        <dbReference type="ARBA" id="ARBA00022741"/>
    </source>
</evidence>
<dbReference type="Gene3D" id="3.40.850.10">
    <property type="entry name" value="Kinesin motor domain"/>
    <property type="match status" value="1"/>
</dbReference>
<comment type="caution">
    <text evidence="11">The sequence shown here is derived from an EMBL/GenBank/DDBJ whole genome shotgun (WGS) entry which is preliminary data.</text>
</comment>
<feature type="region of interest" description="Disordered" evidence="9">
    <location>
        <begin position="498"/>
        <end position="587"/>
    </location>
</feature>
<dbReference type="PROSITE" id="PS00411">
    <property type="entry name" value="KINESIN_MOTOR_1"/>
    <property type="match status" value="1"/>
</dbReference>
<dbReference type="InterPro" id="IPR036961">
    <property type="entry name" value="Kinesin_motor_dom_sf"/>
</dbReference>
<proteinExistence type="inferred from homology"/>
<feature type="compositionally biased region" description="Polar residues" evidence="9">
    <location>
        <begin position="789"/>
        <end position="807"/>
    </location>
</feature>
<dbReference type="SUPFAM" id="SSF52540">
    <property type="entry name" value="P-loop containing nucleoside triphosphate hydrolases"/>
    <property type="match status" value="1"/>
</dbReference>
<feature type="compositionally biased region" description="Polar residues" evidence="9">
    <location>
        <begin position="509"/>
        <end position="528"/>
    </location>
</feature>
<dbReference type="InterPro" id="IPR019821">
    <property type="entry name" value="Kinesin_motor_CS"/>
</dbReference>
<evidence type="ECO:0000256" key="9">
    <source>
        <dbReference type="SAM" id="MobiDB-lite"/>
    </source>
</evidence>
<keyword evidence="5 6" id="KW-0505">Motor protein</keyword>
<feature type="region of interest" description="Disordered" evidence="9">
    <location>
        <begin position="765"/>
        <end position="832"/>
    </location>
</feature>
<dbReference type="InterPro" id="IPR027417">
    <property type="entry name" value="P-loop_NTPase"/>
</dbReference>
<feature type="region of interest" description="Disordered" evidence="9">
    <location>
        <begin position="675"/>
        <end position="703"/>
    </location>
</feature>
<keyword evidence="2 6" id="KW-0547">Nucleotide-binding</keyword>
<dbReference type="OMA" id="HISNYAD"/>
<feature type="compositionally biased region" description="Low complexity" evidence="9">
    <location>
        <begin position="498"/>
        <end position="508"/>
    </location>
</feature>
<sequence>MLKLKIQQYFKYYKFINCFSISRKNRDRTNQWAFDFAFDHYTSQDIVFEKTTSQLLDSVIDGYNCTTFAYGATGAGKTHTMVGKTDDYGMMQRSMNKLFQIINMKSNVYNIQVKASYLEIYNEIVKDLMSQEQKNIEIREDPSLGVNVIGLTQVGVSSTKDVMNLFKIGNKNRTMEATQANEYSSRSHAILQVFLEIQEKNQGINKQIQHSKLCMVDLAGSERAGKTNNRGQRLIEGAKINQSLLTLGNCIHALAEQQEKPNQNVFVPYRGSKLTRLLKDSLGGNCRTIMIANVSPFIESVEDTYNTLCYAHRAKQIKTVLTRNVVQIENHISNYADIIDGLRKENEMLKKQMGNQNNIMPNIDISMSNDNGNQQKQREKVSQLELELNKHFVEEMDTIKKIYEAEENLENARDNVIDQQENLLKENGIPTNNIQYKYLKNIKDITDEARLNFPVISKNMELVLPRDNSSKPNLMSYSKTPQQQQQQLQQYVQPLTKRNNNNINNNYNSLDQNAGNKLYNKSRNPTYHNKQVNNMNSNNQSLDYSQANGNQQYRNQGKLNNYIGNSQQQQNGKFSNNNNNNNILQNNGQRILGNGVYSGNYGNNNNKQSQRYLKYDKKNQENQNSQKKLYYNNGHLIRDDQHQLEMQRKQQNYKQNLMSSKKRHQQFLLEFKEKQKKFAQQRQQGNRNSANTLPTNADFDQNDRNIKNYQNTLEERVQDEFYLDQNPNQNNIFDNLHVNNNLYSNGKNNNNNNNNIMQNHSFISNRESNHNNSHHVRSQRKIQSRSRLENINSSVDNSFYQTTSSKSPRGFYNQGPQTQNRLQDPNDSVNMGYSNTKDIIKQLERQPRKTNLKTKLQLDDVLDFNKNLDPLEKQKDYHGQINMAKYYKQSPYVKSFKQKQDNEIQKIQNMINLGIISKDPTADQRFKRKQSAGIKGRSISKQRKKM</sequence>
<feature type="binding site" evidence="6">
    <location>
        <begin position="71"/>
        <end position="78"/>
    </location>
    <ligand>
        <name>ATP</name>
        <dbReference type="ChEBI" id="CHEBI:30616"/>
    </ligand>
</feature>
<feature type="region of interest" description="Disordered" evidence="9">
    <location>
        <begin position="922"/>
        <end position="946"/>
    </location>
</feature>
<feature type="compositionally biased region" description="Low complexity" evidence="9">
    <location>
        <begin position="529"/>
        <end position="541"/>
    </location>
</feature>
<feature type="compositionally biased region" description="Polar residues" evidence="9">
    <location>
        <begin position="685"/>
        <end position="699"/>
    </location>
</feature>
<evidence type="ECO:0000313" key="11">
    <source>
        <dbReference type="EMBL" id="KRX09403.1"/>
    </source>
</evidence>
<evidence type="ECO:0000256" key="3">
    <source>
        <dbReference type="ARBA" id="ARBA00022840"/>
    </source>
</evidence>
<feature type="compositionally biased region" description="Basic residues" evidence="9">
    <location>
        <begin position="772"/>
        <end position="784"/>
    </location>
</feature>
<dbReference type="PRINTS" id="PR00380">
    <property type="entry name" value="KINESINHEAVY"/>
</dbReference>
<dbReference type="GO" id="GO:0007018">
    <property type="term" value="P:microtubule-based movement"/>
    <property type="evidence" value="ECO:0007669"/>
    <property type="project" value="InterPro"/>
</dbReference>
<evidence type="ECO:0000256" key="4">
    <source>
        <dbReference type="ARBA" id="ARBA00023054"/>
    </source>
</evidence>
<gene>
    <name evidence="11" type="ORF">PPERSA_04709</name>
</gene>
<evidence type="ECO:0000256" key="1">
    <source>
        <dbReference type="ARBA" id="ARBA00022701"/>
    </source>
</evidence>
<dbReference type="AlphaFoldDB" id="A0A0V0R4J0"/>
<evidence type="ECO:0000256" key="5">
    <source>
        <dbReference type="ARBA" id="ARBA00023175"/>
    </source>
</evidence>
<feature type="compositionally biased region" description="Polar residues" evidence="9">
    <location>
        <begin position="814"/>
        <end position="832"/>
    </location>
</feature>
<dbReference type="Proteomes" id="UP000054937">
    <property type="component" value="Unassembled WGS sequence"/>
</dbReference>
<dbReference type="GO" id="GO:0008017">
    <property type="term" value="F:microtubule binding"/>
    <property type="evidence" value="ECO:0007669"/>
    <property type="project" value="InterPro"/>
</dbReference>